<dbReference type="GeneID" id="110130971"/>
<evidence type="ECO:0000256" key="2">
    <source>
        <dbReference type="ARBA" id="ARBA00022692"/>
    </source>
</evidence>
<evidence type="ECO:0000256" key="5">
    <source>
        <dbReference type="SAM" id="MobiDB-lite"/>
    </source>
</evidence>
<gene>
    <name evidence="8" type="primary">TSPAN32</name>
</gene>
<dbReference type="RefSeq" id="XP_070313954.1">
    <property type="nucleotide sequence ID" value="XM_070457853.1"/>
</dbReference>
<reference evidence="8" key="2">
    <citation type="submission" date="2025-08" db="UniProtKB">
        <authorList>
            <consortium name="RefSeq"/>
        </authorList>
    </citation>
    <scope>IDENTIFICATION</scope>
    <source>
        <tissue evidence="8">Tongue muscle</tissue>
    </source>
</reference>
<dbReference type="InterPro" id="IPR008952">
    <property type="entry name" value="Tetraspanin_EC2_sf"/>
</dbReference>
<dbReference type="Proteomes" id="UP001652640">
    <property type="component" value="Chromosome 28"/>
</dbReference>
<evidence type="ECO:0000256" key="3">
    <source>
        <dbReference type="ARBA" id="ARBA00022989"/>
    </source>
</evidence>
<evidence type="ECO:0000256" key="4">
    <source>
        <dbReference type="ARBA" id="ARBA00023136"/>
    </source>
</evidence>
<keyword evidence="3 6" id="KW-1133">Transmembrane helix</keyword>
<name>A0ABM4HEF6_ODOVR</name>
<keyword evidence="7" id="KW-1185">Reference proteome</keyword>
<evidence type="ECO:0000256" key="6">
    <source>
        <dbReference type="SAM" id="Phobius"/>
    </source>
</evidence>
<feature type="transmembrane region" description="Helical" evidence="6">
    <location>
        <begin position="59"/>
        <end position="78"/>
    </location>
</feature>
<dbReference type="Pfam" id="PF00335">
    <property type="entry name" value="Tetraspanin"/>
    <property type="match status" value="1"/>
</dbReference>
<protein>
    <submittedName>
        <fullName evidence="8">Tetraspanin-32 isoform X2</fullName>
    </submittedName>
</protein>
<evidence type="ECO:0000256" key="1">
    <source>
        <dbReference type="ARBA" id="ARBA00004141"/>
    </source>
</evidence>
<keyword evidence="2 6" id="KW-0812">Transmembrane</keyword>
<organism evidence="7 8">
    <name type="scientific">Odocoileus virginianus</name>
    <name type="common">White-tailed deer</name>
    <dbReference type="NCBI Taxonomy" id="9874"/>
    <lineage>
        <taxon>Eukaryota</taxon>
        <taxon>Metazoa</taxon>
        <taxon>Chordata</taxon>
        <taxon>Craniata</taxon>
        <taxon>Vertebrata</taxon>
        <taxon>Euteleostomi</taxon>
        <taxon>Mammalia</taxon>
        <taxon>Eutheria</taxon>
        <taxon>Laurasiatheria</taxon>
        <taxon>Artiodactyla</taxon>
        <taxon>Ruminantia</taxon>
        <taxon>Pecora</taxon>
        <taxon>Cervidae</taxon>
        <taxon>Odocoileinae</taxon>
        <taxon>Odocoileus</taxon>
    </lineage>
</organism>
<dbReference type="SUPFAM" id="SSF48652">
    <property type="entry name" value="Tetraspanin"/>
    <property type="match status" value="1"/>
</dbReference>
<dbReference type="Gene3D" id="1.10.1450.10">
    <property type="entry name" value="Tetraspanin"/>
    <property type="match status" value="1"/>
</dbReference>
<proteinExistence type="predicted"/>
<sequence>MEPCRRVRVAKCQMLATSFFVLLLGSAMAATAALSYFGPHFAVISHVSTDRSTYEAVHHWAFFAGIVLAALLTLGAVLSTTATVRGARGLMAAAFLSFALVFCALAQAAFWRFHNPTQVEDAVLDAYDRAYDQAVRSASGTGRQELVAIQDTFWCCGKSSPLGLLGGSEADLCQGEEATRQEQIRPISGKRLLATLQETDRRMQMAGGPVQDRTNTAPWALALGGGEGRGGMGGWEACLNQQGEAPGPRLQSGGEGQPPAPSERAGGMGAGEGLVGRHPWGGGREGGPPVAF</sequence>
<evidence type="ECO:0000313" key="7">
    <source>
        <dbReference type="Proteomes" id="UP001652640"/>
    </source>
</evidence>
<feature type="transmembrane region" description="Helical" evidence="6">
    <location>
        <begin position="90"/>
        <end position="111"/>
    </location>
</feature>
<comment type="subcellular location">
    <subcellularLocation>
        <location evidence="1">Membrane</location>
        <topology evidence="1">Multi-pass membrane protein</topology>
    </subcellularLocation>
</comment>
<keyword evidence="4 6" id="KW-0472">Membrane</keyword>
<dbReference type="InterPro" id="IPR018499">
    <property type="entry name" value="Tetraspanin/Peripherin"/>
</dbReference>
<reference evidence="7" key="1">
    <citation type="journal article" date="2022" name="J. Hered.">
        <title>A De Novo Chromosome-Level Genome Assembly of the White-Tailed Deer, Odocoileus Virginianus.</title>
        <authorList>
            <person name="London E.W."/>
            <person name="Roca A.L."/>
            <person name="Novakofski J.E."/>
            <person name="Mateus-Pinilla N.E."/>
        </authorList>
    </citation>
    <scope>NUCLEOTIDE SEQUENCE [LARGE SCALE GENOMIC DNA]</scope>
</reference>
<evidence type="ECO:0000313" key="8">
    <source>
        <dbReference type="RefSeq" id="XP_070313954.1"/>
    </source>
</evidence>
<feature type="region of interest" description="Disordered" evidence="5">
    <location>
        <begin position="238"/>
        <end position="292"/>
    </location>
</feature>
<accession>A0ABM4HEF6</accession>
<feature type="compositionally biased region" description="Gly residues" evidence="5">
    <location>
        <begin position="266"/>
        <end position="286"/>
    </location>
</feature>